<accession>A0A1J1J6M9</accession>
<organism evidence="1 2">
    <name type="scientific">Clunio marinus</name>
    <dbReference type="NCBI Taxonomy" id="568069"/>
    <lineage>
        <taxon>Eukaryota</taxon>
        <taxon>Metazoa</taxon>
        <taxon>Ecdysozoa</taxon>
        <taxon>Arthropoda</taxon>
        <taxon>Hexapoda</taxon>
        <taxon>Insecta</taxon>
        <taxon>Pterygota</taxon>
        <taxon>Neoptera</taxon>
        <taxon>Endopterygota</taxon>
        <taxon>Diptera</taxon>
        <taxon>Nematocera</taxon>
        <taxon>Chironomoidea</taxon>
        <taxon>Chironomidae</taxon>
        <taxon>Clunio</taxon>
    </lineage>
</organism>
<proteinExistence type="predicted"/>
<keyword evidence="2" id="KW-1185">Reference proteome</keyword>
<dbReference type="Proteomes" id="UP000183832">
    <property type="component" value="Unassembled WGS sequence"/>
</dbReference>
<evidence type="ECO:0000313" key="1">
    <source>
        <dbReference type="EMBL" id="CRL08039.1"/>
    </source>
</evidence>
<evidence type="ECO:0000313" key="2">
    <source>
        <dbReference type="Proteomes" id="UP000183832"/>
    </source>
</evidence>
<gene>
    <name evidence="1" type="ORF">CLUMA_CG021092</name>
</gene>
<reference evidence="1 2" key="1">
    <citation type="submission" date="2015-04" db="EMBL/GenBank/DDBJ databases">
        <authorList>
            <person name="Syromyatnikov M.Y."/>
            <person name="Popov V.N."/>
        </authorList>
    </citation>
    <scope>NUCLEOTIDE SEQUENCE [LARGE SCALE GENOMIC DNA]</scope>
</reference>
<name>A0A1J1J6M9_9DIPT</name>
<dbReference type="EMBL" id="CVRI01000074">
    <property type="protein sequence ID" value="CRL08039.1"/>
    <property type="molecule type" value="Genomic_DNA"/>
</dbReference>
<protein>
    <submittedName>
        <fullName evidence="1">CLUMA_CG021092, isoform A</fullName>
    </submittedName>
</protein>
<sequence>MEVNAKDLGRIPYLKAFRKRHKFIHKARYNLHILTAALSQSIIKKHLEKVGSPKSPLLDIHRMAECCYLDKLINFPLT</sequence>
<dbReference type="AlphaFoldDB" id="A0A1J1J6M9"/>